<dbReference type="SMART" id="SM00205">
    <property type="entry name" value="THN"/>
    <property type="match status" value="1"/>
</dbReference>
<evidence type="ECO:0000313" key="3">
    <source>
        <dbReference type="Proteomes" id="UP000322245"/>
    </source>
</evidence>
<dbReference type="AlphaFoldDB" id="A0A5D3B182"/>
<dbReference type="PANTHER" id="PTHR31048">
    <property type="entry name" value="OS03G0233200 PROTEIN"/>
    <property type="match status" value="1"/>
</dbReference>
<dbReference type="Gene3D" id="2.60.110.10">
    <property type="entry name" value="Thaumatin"/>
    <property type="match status" value="1"/>
</dbReference>
<organism evidence="2 3">
    <name type="scientific">Cryptococcus floricola</name>
    <dbReference type="NCBI Taxonomy" id="2591691"/>
    <lineage>
        <taxon>Eukaryota</taxon>
        <taxon>Fungi</taxon>
        <taxon>Dikarya</taxon>
        <taxon>Basidiomycota</taxon>
        <taxon>Agaricomycotina</taxon>
        <taxon>Tremellomycetes</taxon>
        <taxon>Tremellales</taxon>
        <taxon>Cryptococcaceae</taxon>
        <taxon>Cryptococcus</taxon>
    </lineage>
</organism>
<sequence>MLSLLLIPLLSSLAPLSHARQITIKNSCSSTIWPGMHTGAGEIPAQVTGWELAAGDSTIFQVPENWQAGRIWGRTECVIQDGKFQCLTGQCGSGEGGNVTCENSDQPPATLAEFTLQPSSEDNFDISLVDGFNLPLNIIPSIESCPQPQCQVNLNLLCPAMLRTALDMNGVNLGCLTACNAGLGEETYGNRACCTGSYADPDLCQACGVDYYSLFKDNCNTSYAYAYDEKSKTALWTCANSPDYIVEFCPAGSDYVGAKTPSDTYANATATCSSLASTGSATFSVGPSPTGAVSSGTLSVVATVATGVDGAAAIQVGTTESVEGASSAVVDAASSTAAAATATAAGVSAETGIVASSAAAPVQSSISEAAATSAAVEVSSAGVVEASSAGVVASSSAGVVASSSAGVVASSPAGVVASSAGITSQAVSPASVASASVATGAAAAASSEEVTSAAALGEQNLAEGTDTVITPTSTVIVTQYVTVQGEDPSSSEGIAAVQAATSGGISSAAASDDSDTEVFTVVDGSTLVQVVDHSATTASGTGADGVVAVEASQTGGVAGNSGAKWGQGSWLSAVPSGHEQQRKASLLLRRSKKHGH</sequence>
<keyword evidence="3" id="KW-1185">Reference proteome</keyword>
<reference evidence="2 3" key="1">
    <citation type="submission" date="2017-05" db="EMBL/GenBank/DDBJ databases">
        <title>The Genome Sequence of Tsuchiyaea wingfieldii DSM 27421.</title>
        <authorList>
            <person name="Cuomo C."/>
            <person name="Passer A."/>
            <person name="Billmyre B."/>
            <person name="Heitman J."/>
        </authorList>
    </citation>
    <scope>NUCLEOTIDE SEQUENCE [LARGE SCALE GENOMIC DNA]</scope>
    <source>
        <strain evidence="2 3">DSM 27421</strain>
    </source>
</reference>
<dbReference type="SUPFAM" id="SSF49870">
    <property type="entry name" value="Osmotin, thaumatin-like protein"/>
    <property type="match status" value="1"/>
</dbReference>
<dbReference type="EMBL" id="NIDF01000019">
    <property type="protein sequence ID" value="TYJ56822.1"/>
    <property type="molecule type" value="Genomic_DNA"/>
</dbReference>
<gene>
    <name evidence="2" type="ORF">B9479_002432</name>
</gene>
<accession>A0A5D3B182</accession>
<dbReference type="Pfam" id="PF00314">
    <property type="entry name" value="Thaumatin"/>
    <property type="match status" value="1"/>
</dbReference>
<protein>
    <recommendedName>
        <fullName evidence="4">Thaumatin-like protein 1</fullName>
    </recommendedName>
</protein>
<comment type="caution">
    <text evidence="2">The sequence shown here is derived from an EMBL/GenBank/DDBJ whole genome shotgun (WGS) entry which is preliminary data.</text>
</comment>
<dbReference type="Proteomes" id="UP000322245">
    <property type="component" value="Unassembled WGS sequence"/>
</dbReference>
<dbReference type="FunFam" id="2.60.110.10:FF:000011">
    <property type="entry name" value="Thaumatin family protein"/>
    <property type="match status" value="1"/>
</dbReference>
<feature type="chain" id="PRO_5023129854" description="Thaumatin-like protein 1" evidence="1">
    <location>
        <begin position="20"/>
        <end position="596"/>
    </location>
</feature>
<dbReference type="InterPro" id="IPR001938">
    <property type="entry name" value="Thaumatin"/>
</dbReference>
<proteinExistence type="predicted"/>
<feature type="signal peptide" evidence="1">
    <location>
        <begin position="1"/>
        <end position="19"/>
    </location>
</feature>
<dbReference type="InterPro" id="IPR037176">
    <property type="entry name" value="Osmotin/thaumatin-like_sf"/>
</dbReference>
<evidence type="ECO:0000256" key="1">
    <source>
        <dbReference type="SAM" id="SignalP"/>
    </source>
</evidence>
<name>A0A5D3B182_9TREE</name>
<evidence type="ECO:0000313" key="2">
    <source>
        <dbReference type="EMBL" id="TYJ56822.1"/>
    </source>
</evidence>
<dbReference type="PRINTS" id="PR00347">
    <property type="entry name" value="THAUMATIN"/>
</dbReference>
<dbReference type="PROSITE" id="PS51367">
    <property type="entry name" value="THAUMATIN_2"/>
    <property type="match status" value="1"/>
</dbReference>
<keyword evidence="1" id="KW-0732">Signal</keyword>
<evidence type="ECO:0008006" key="4">
    <source>
        <dbReference type="Google" id="ProtNLM"/>
    </source>
</evidence>